<reference evidence="2" key="1">
    <citation type="journal article" date="2023" name="G3 (Bethesda)">
        <title>A reference genome for the long-term kleptoplast-retaining sea slug Elysia crispata morphotype clarki.</title>
        <authorList>
            <person name="Eastman K.E."/>
            <person name="Pendleton A.L."/>
            <person name="Shaikh M.A."/>
            <person name="Suttiyut T."/>
            <person name="Ogas R."/>
            <person name="Tomko P."/>
            <person name="Gavelis G."/>
            <person name="Widhalm J.R."/>
            <person name="Wisecaver J.H."/>
        </authorList>
    </citation>
    <scope>NUCLEOTIDE SEQUENCE</scope>
    <source>
        <strain evidence="2">ECLA1</strain>
    </source>
</reference>
<protein>
    <submittedName>
        <fullName evidence="2">Uncharacterized protein</fullName>
    </submittedName>
</protein>
<organism evidence="2 3">
    <name type="scientific">Elysia crispata</name>
    <name type="common">lettuce slug</name>
    <dbReference type="NCBI Taxonomy" id="231223"/>
    <lineage>
        <taxon>Eukaryota</taxon>
        <taxon>Metazoa</taxon>
        <taxon>Spiralia</taxon>
        <taxon>Lophotrochozoa</taxon>
        <taxon>Mollusca</taxon>
        <taxon>Gastropoda</taxon>
        <taxon>Heterobranchia</taxon>
        <taxon>Euthyneura</taxon>
        <taxon>Panpulmonata</taxon>
        <taxon>Sacoglossa</taxon>
        <taxon>Placobranchoidea</taxon>
        <taxon>Plakobranchidae</taxon>
        <taxon>Elysia</taxon>
    </lineage>
</organism>
<dbReference type="Proteomes" id="UP001283361">
    <property type="component" value="Unassembled WGS sequence"/>
</dbReference>
<dbReference type="AlphaFoldDB" id="A0AAE1CLQ9"/>
<keyword evidence="1" id="KW-0732">Signal</keyword>
<keyword evidence="3" id="KW-1185">Reference proteome</keyword>
<dbReference type="EMBL" id="JAWDGP010007688">
    <property type="protein sequence ID" value="KAK3708691.1"/>
    <property type="molecule type" value="Genomic_DNA"/>
</dbReference>
<sequence length="259" mass="29252">MKSFIIISFFSLCCIHPNLASQKESTGTKKRELSQLYFSERMRRVTRSYMQKTIYLPEEVERYNVLQVLLKGDDYKIVMVHIGNLTCSNSLVPTELSPDTFDNFVETWQHPLGKVECFKDALQIWYQTKEPNVTYDSITPEVEVWKILLIYGILEFKEEPYVIPLLDNRGTVVAPVLPNKCMPIGSAETGSTYCLRTSPRLTGCPSGRECVSIDEGPMGCQCLQDNQEDTSGQCQDINECAPNGEGGDILQIKKPGLCK</sequence>
<evidence type="ECO:0000313" key="2">
    <source>
        <dbReference type="EMBL" id="KAK3708691.1"/>
    </source>
</evidence>
<feature type="signal peptide" evidence="1">
    <location>
        <begin position="1"/>
        <end position="20"/>
    </location>
</feature>
<evidence type="ECO:0000313" key="3">
    <source>
        <dbReference type="Proteomes" id="UP001283361"/>
    </source>
</evidence>
<proteinExistence type="predicted"/>
<accession>A0AAE1CLQ9</accession>
<gene>
    <name evidence="2" type="ORF">RRG08_010844</name>
</gene>
<feature type="chain" id="PRO_5042054214" evidence="1">
    <location>
        <begin position="21"/>
        <end position="259"/>
    </location>
</feature>
<comment type="caution">
    <text evidence="2">The sequence shown here is derived from an EMBL/GenBank/DDBJ whole genome shotgun (WGS) entry which is preliminary data.</text>
</comment>
<evidence type="ECO:0000256" key="1">
    <source>
        <dbReference type="SAM" id="SignalP"/>
    </source>
</evidence>
<name>A0AAE1CLQ9_9GAST</name>